<sequence>MKYLINEWGIEKFRSVVEQYYGKKFEPFRELPEWEFKSYLGWHEQANGVMFCGLHVDNGRIGGKMKTTLREIIENPSRQLLPRVPFCNLGYVDPLNLTAMACPALPLCPLAITEAKCGIPNILKRVRAVFDKVGLKYNESLVIRITGCPNGCARPYMAELGLVGDGPNSYQVWLGGTPNQTTLAKCFMNKVKIQDLEKVLEPLFYSWKRKHQWGESFGDFTTRMGFDNLQEIVEKWEGLVERSSRSNLKLFVDKETYEAMDSLAKLQNKNIHQLAMEVICNFVAAEQNEKSERSAPF</sequence>
<evidence type="ECO:0000313" key="1">
    <source>
        <dbReference type="EMBL" id="KAJ8643528.1"/>
    </source>
</evidence>
<organism evidence="1 2">
    <name type="scientific">Persea americana</name>
    <name type="common">Avocado</name>
    <dbReference type="NCBI Taxonomy" id="3435"/>
    <lineage>
        <taxon>Eukaryota</taxon>
        <taxon>Viridiplantae</taxon>
        <taxon>Streptophyta</taxon>
        <taxon>Embryophyta</taxon>
        <taxon>Tracheophyta</taxon>
        <taxon>Spermatophyta</taxon>
        <taxon>Magnoliopsida</taxon>
        <taxon>Magnoliidae</taxon>
        <taxon>Laurales</taxon>
        <taxon>Lauraceae</taxon>
        <taxon>Persea</taxon>
    </lineage>
</organism>
<name>A0ACC2MDM8_PERAE</name>
<evidence type="ECO:0000313" key="2">
    <source>
        <dbReference type="Proteomes" id="UP001234297"/>
    </source>
</evidence>
<protein>
    <submittedName>
        <fullName evidence="1">Uncharacterized protein</fullName>
    </submittedName>
</protein>
<dbReference type="EMBL" id="CM056810">
    <property type="protein sequence ID" value="KAJ8643528.1"/>
    <property type="molecule type" value="Genomic_DNA"/>
</dbReference>
<reference evidence="1 2" key="1">
    <citation type="journal article" date="2022" name="Hortic Res">
        <title>A haplotype resolved chromosomal level avocado genome allows analysis of novel avocado genes.</title>
        <authorList>
            <person name="Nath O."/>
            <person name="Fletcher S.J."/>
            <person name="Hayward A."/>
            <person name="Shaw L.M."/>
            <person name="Masouleh A.K."/>
            <person name="Furtado A."/>
            <person name="Henry R.J."/>
            <person name="Mitter N."/>
        </authorList>
    </citation>
    <scope>NUCLEOTIDE SEQUENCE [LARGE SCALE GENOMIC DNA]</scope>
    <source>
        <strain evidence="2">cv. Hass</strain>
    </source>
</reference>
<comment type="caution">
    <text evidence="1">The sequence shown here is derived from an EMBL/GenBank/DDBJ whole genome shotgun (WGS) entry which is preliminary data.</text>
</comment>
<dbReference type="Proteomes" id="UP001234297">
    <property type="component" value="Chromosome 2"/>
</dbReference>
<keyword evidence="2" id="KW-1185">Reference proteome</keyword>
<gene>
    <name evidence="1" type="ORF">MRB53_005276</name>
</gene>
<accession>A0ACC2MDM8</accession>
<proteinExistence type="predicted"/>